<dbReference type="PANTHER" id="PTHR31544">
    <property type="entry name" value="AIG2-LIKE PROTEIN D"/>
    <property type="match status" value="1"/>
</dbReference>
<evidence type="ECO:0000313" key="7">
    <source>
        <dbReference type="EMBL" id="CAI0438815.1"/>
    </source>
</evidence>
<gene>
    <name evidence="7" type="ORF">LITE_LOCUS25932</name>
</gene>
<dbReference type="InterPro" id="IPR045038">
    <property type="entry name" value="AIG2-like"/>
</dbReference>
<dbReference type="Proteomes" id="UP001154282">
    <property type="component" value="Unassembled WGS sequence"/>
</dbReference>
<evidence type="ECO:0000259" key="6">
    <source>
        <dbReference type="Pfam" id="PF06094"/>
    </source>
</evidence>
<evidence type="ECO:0000256" key="5">
    <source>
        <dbReference type="ARBA" id="ARBA00030602"/>
    </source>
</evidence>
<feature type="domain" description="Gamma-glutamylcyclotransferase AIG2-like" evidence="6">
    <location>
        <begin position="189"/>
        <end position="300"/>
    </location>
</feature>
<dbReference type="Gene3D" id="3.10.490.10">
    <property type="entry name" value="Gamma-glutamyl cyclotransferase-like"/>
    <property type="match status" value="2"/>
</dbReference>
<proteinExistence type="inferred from homology"/>
<dbReference type="Gene3D" id="6.10.250.210">
    <property type="match status" value="2"/>
</dbReference>
<protein>
    <recommendedName>
        <fullName evidence="5">Putative gamma-glutamylcyclotransferase</fullName>
    </recommendedName>
</protein>
<evidence type="ECO:0000313" key="8">
    <source>
        <dbReference type="Proteomes" id="UP001154282"/>
    </source>
</evidence>
<dbReference type="PANTHER" id="PTHR31544:SF2">
    <property type="entry name" value="AIG2-LIKE PROTEIN D"/>
    <property type="match status" value="1"/>
</dbReference>
<comment type="caution">
    <text evidence="7">The sequence shown here is derived from an EMBL/GenBank/DDBJ whole genome shotgun (WGS) entry which is preliminary data.</text>
</comment>
<dbReference type="Pfam" id="PF06094">
    <property type="entry name" value="GGACT"/>
    <property type="match status" value="2"/>
</dbReference>
<dbReference type="AlphaFoldDB" id="A0AAV0LXA0"/>
<comment type="function">
    <text evidence="1">Putative gamma-glutamylcyclotransferase.</text>
</comment>
<name>A0AAV0LXA0_9ROSI</name>
<organism evidence="7 8">
    <name type="scientific">Linum tenue</name>
    <dbReference type="NCBI Taxonomy" id="586396"/>
    <lineage>
        <taxon>Eukaryota</taxon>
        <taxon>Viridiplantae</taxon>
        <taxon>Streptophyta</taxon>
        <taxon>Embryophyta</taxon>
        <taxon>Tracheophyta</taxon>
        <taxon>Spermatophyta</taxon>
        <taxon>Magnoliopsida</taxon>
        <taxon>eudicotyledons</taxon>
        <taxon>Gunneridae</taxon>
        <taxon>Pentapetalae</taxon>
        <taxon>rosids</taxon>
        <taxon>fabids</taxon>
        <taxon>Malpighiales</taxon>
        <taxon>Linaceae</taxon>
        <taxon>Linum</taxon>
    </lineage>
</organism>
<dbReference type="GO" id="GO:0016746">
    <property type="term" value="F:acyltransferase activity"/>
    <property type="evidence" value="ECO:0007669"/>
    <property type="project" value="UniProtKB-KW"/>
</dbReference>
<evidence type="ECO:0000256" key="1">
    <source>
        <dbReference type="ARBA" id="ARBA00002782"/>
    </source>
</evidence>
<dbReference type="InterPro" id="IPR009288">
    <property type="entry name" value="AIG2-like_dom"/>
</dbReference>
<feature type="domain" description="Gamma-glutamylcyclotransferase AIG2-like" evidence="6">
    <location>
        <begin position="15"/>
        <end position="125"/>
    </location>
</feature>
<dbReference type="SUPFAM" id="SSF110857">
    <property type="entry name" value="Gamma-glutamyl cyclotransferase-like"/>
    <property type="match status" value="2"/>
</dbReference>
<evidence type="ECO:0000256" key="3">
    <source>
        <dbReference type="ARBA" id="ARBA00022679"/>
    </source>
</evidence>
<dbReference type="InterPro" id="IPR013024">
    <property type="entry name" value="GGCT-like"/>
</dbReference>
<evidence type="ECO:0000256" key="4">
    <source>
        <dbReference type="ARBA" id="ARBA00023315"/>
    </source>
</evidence>
<evidence type="ECO:0000256" key="2">
    <source>
        <dbReference type="ARBA" id="ARBA00008861"/>
    </source>
</evidence>
<dbReference type="EMBL" id="CAMGYJ010000006">
    <property type="protein sequence ID" value="CAI0438815.1"/>
    <property type="molecule type" value="Genomic_DNA"/>
</dbReference>
<keyword evidence="3" id="KW-0808">Transferase</keyword>
<accession>A0AAV0LXA0</accession>
<dbReference type="InterPro" id="IPR036568">
    <property type="entry name" value="GGCT-like_sf"/>
</dbReference>
<reference evidence="7" key="1">
    <citation type="submission" date="2022-08" db="EMBL/GenBank/DDBJ databases">
        <authorList>
            <person name="Gutierrez-Valencia J."/>
        </authorList>
    </citation>
    <scope>NUCLEOTIDE SEQUENCE</scope>
</reference>
<dbReference type="CDD" id="cd06661">
    <property type="entry name" value="GGCT_like"/>
    <property type="match status" value="2"/>
</dbReference>
<sequence>MGSVAAAAAMDAHMVFVYGSLMADEVVHVLLNRVPQSSSAILNNYHRCGIKGRVYPAIIPMEDKSVEGRVLCEITQPELEILDTFEAVEYERHTVEVSLPEEQKVQVNAYVWGNKDDPELYGEWDFEEWKKSHMSDFVKMTAEFMEEVQQPDSKTRIASKDGFTSPIMNEPATPAAVAMDGGSNDGHKVFVYGSLMADEVVSILLKRVPPSSPAILYGYHRFSIREKVYPAILPVVGDKEVQVPGRVLFGITDPELRVFDAFEDQYERLVLEVSLPEKKLEVNTYIWLNKDDPDLYGEWDVEEWRRLHMSEFLEMTVRFIKELQSATT</sequence>
<keyword evidence="4" id="KW-0012">Acyltransferase</keyword>
<keyword evidence="8" id="KW-1185">Reference proteome</keyword>
<comment type="similarity">
    <text evidence="2">Belongs to the gamma-glutamylcyclotransferase family.</text>
</comment>